<feature type="compositionally biased region" description="Basic and acidic residues" evidence="2">
    <location>
        <begin position="100"/>
        <end position="120"/>
    </location>
</feature>
<dbReference type="CDD" id="cd07067">
    <property type="entry name" value="HP_PGM_like"/>
    <property type="match status" value="1"/>
</dbReference>
<dbReference type="PROSITE" id="PS00175">
    <property type="entry name" value="PG_MUTASE"/>
    <property type="match status" value="1"/>
</dbReference>
<dbReference type="InterPro" id="IPR013078">
    <property type="entry name" value="His_Pase_superF_clade-1"/>
</dbReference>
<dbReference type="InterPro" id="IPR051695">
    <property type="entry name" value="Phosphoglycerate_Mutase"/>
</dbReference>
<dbReference type="RefSeq" id="XP_069201462.1">
    <property type="nucleotide sequence ID" value="XM_069341385.1"/>
</dbReference>
<dbReference type="InterPro" id="IPR029033">
    <property type="entry name" value="His_PPase_superfam"/>
</dbReference>
<dbReference type="Pfam" id="PF00300">
    <property type="entry name" value="His_Phos_1"/>
    <property type="match status" value="1"/>
</dbReference>
<proteinExistence type="predicted"/>
<dbReference type="InterPro" id="IPR001345">
    <property type="entry name" value="PG/BPGM_mutase_AS"/>
</dbReference>
<accession>A0ABR3PGA4</accession>
<evidence type="ECO:0000256" key="2">
    <source>
        <dbReference type="SAM" id="MobiDB-lite"/>
    </source>
</evidence>
<reference evidence="3 4" key="1">
    <citation type="submission" date="2024-07" db="EMBL/GenBank/DDBJ databases">
        <title>Draft sequence of the Neodothiora populina.</title>
        <authorList>
            <person name="Drown D.D."/>
            <person name="Schuette U.S."/>
            <person name="Buechlein A.B."/>
            <person name="Rusch D.R."/>
            <person name="Winton L.W."/>
            <person name="Adams G.A."/>
        </authorList>
    </citation>
    <scope>NUCLEOTIDE SEQUENCE [LARGE SCALE GENOMIC DNA]</scope>
    <source>
        <strain evidence="3 4">CPC 39397</strain>
    </source>
</reference>
<dbReference type="SMART" id="SM00855">
    <property type="entry name" value="PGAM"/>
    <property type="match status" value="1"/>
</dbReference>
<gene>
    <name evidence="3" type="ORF">AAFC00_002109</name>
</gene>
<name>A0ABR3PGA4_9PEZI</name>
<evidence type="ECO:0000256" key="1">
    <source>
        <dbReference type="ARBA" id="ARBA00022801"/>
    </source>
</evidence>
<organism evidence="3 4">
    <name type="scientific">Neodothiora populina</name>
    <dbReference type="NCBI Taxonomy" id="2781224"/>
    <lineage>
        <taxon>Eukaryota</taxon>
        <taxon>Fungi</taxon>
        <taxon>Dikarya</taxon>
        <taxon>Ascomycota</taxon>
        <taxon>Pezizomycotina</taxon>
        <taxon>Dothideomycetes</taxon>
        <taxon>Dothideomycetidae</taxon>
        <taxon>Dothideales</taxon>
        <taxon>Dothioraceae</taxon>
        <taxon>Neodothiora</taxon>
    </lineage>
</organism>
<evidence type="ECO:0000313" key="3">
    <source>
        <dbReference type="EMBL" id="KAL1305188.1"/>
    </source>
</evidence>
<comment type="caution">
    <text evidence="3">The sequence shown here is derived from an EMBL/GenBank/DDBJ whole genome shotgun (WGS) entry which is preliminary data.</text>
</comment>
<dbReference type="SUPFAM" id="SSF53254">
    <property type="entry name" value="Phosphoglycerate mutase-like"/>
    <property type="match status" value="1"/>
</dbReference>
<dbReference type="PANTHER" id="PTHR46517:SF1">
    <property type="entry name" value="FRUCTOSE-2,6-BISPHOSPHATASE TIGAR"/>
    <property type="match status" value="1"/>
</dbReference>
<dbReference type="EMBL" id="JBFMKM010000007">
    <property type="protein sequence ID" value="KAL1305188.1"/>
    <property type="molecule type" value="Genomic_DNA"/>
</dbReference>
<feature type="region of interest" description="Disordered" evidence="2">
    <location>
        <begin position="225"/>
        <end position="269"/>
    </location>
</feature>
<dbReference type="PANTHER" id="PTHR46517">
    <property type="entry name" value="FRUCTOSE-2,6-BISPHOSPHATASE TIGAR"/>
    <property type="match status" value="1"/>
</dbReference>
<dbReference type="GeneID" id="95975811"/>
<evidence type="ECO:0000313" key="4">
    <source>
        <dbReference type="Proteomes" id="UP001562354"/>
    </source>
</evidence>
<feature type="region of interest" description="Disordered" evidence="2">
    <location>
        <begin position="100"/>
        <end position="125"/>
    </location>
</feature>
<evidence type="ECO:0008006" key="5">
    <source>
        <dbReference type="Google" id="ProtNLM"/>
    </source>
</evidence>
<dbReference type="Proteomes" id="UP001562354">
    <property type="component" value="Unassembled WGS sequence"/>
</dbReference>
<keyword evidence="1" id="KW-0378">Hydrolase</keyword>
<sequence>MRLFLVRHGETVDNVAGIYAGSRDSALTNHGIQQARRLGAWFADNRLPLTHVFASPLQRAHKTAEAVSTAQKTQAVSITKVEQLVEQDFGYYEGKPFYARQRDSPSKTGREAHHDAHKSEPGFVDVESKASMAKRSDDFLDTHLIPLLESGERPPEELVVVVVSHGILLSNLWRRLLLRLPRRSLTVVPEVSAARSPLVLEHLGGWSNTGYLELSLLLKPIQPAPARLTPDNDDPSSEATAVTGHSAGRHEPSTPPNRNDDGGSSSGNISRQPCLAGCLTTILMVDGKQHLQGFKRTRGGIGRAQYDEKQKTMDSFFKRAKKE</sequence>
<keyword evidence="4" id="KW-1185">Reference proteome</keyword>
<dbReference type="Gene3D" id="3.40.50.1240">
    <property type="entry name" value="Phosphoglycerate mutase-like"/>
    <property type="match status" value="1"/>
</dbReference>
<protein>
    <recommendedName>
        <fullName evidence="5">Phosphoglycerate mutase-like protein</fullName>
    </recommendedName>
</protein>